<evidence type="ECO:0000256" key="3">
    <source>
        <dbReference type="ARBA" id="ARBA00023157"/>
    </source>
</evidence>
<accession>A0A8T0SHM7</accession>
<proteinExistence type="inferred from homology"/>
<name>A0A8T0SHM7_PANVG</name>
<comment type="similarity">
    <text evidence="1 6">Belongs to the glycosyl hydrolase 1 family.</text>
</comment>
<dbReference type="PANTHER" id="PTHR10353">
    <property type="entry name" value="GLYCOSYL HYDROLASE"/>
    <property type="match status" value="1"/>
</dbReference>
<evidence type="ECO:0008006" key="9">
    <source>
        <dbReference type="Google" id="ProtNLM"/>
    </source>
</evidence>
<evidence type="ECO:0000256" key="5">
    <source>
        <dbReference type="ARBA" id="ARBA00065078"/>
    </source>
</evidence>
<protein>
    <recommendedName>
        <fullName evidence="9">Beta-glucosidase 11</fullName>
    </recommendedName>
</protein>
<keyword evidence="4" id="KW-0326">Glycosidase</keyword>
<reference evidence="7" key="1">
    <citation type="submission" date="2020-05" db="EMBL/GenBank/DDBJ databases">
        <title>WGS assembly of Panicum virgatum.</title>
        <authorList>
            <person name="Lovell J.T."/>
            <person name="Jenkins J."/>
            <person name="Shu S."/>
            <person name="Juenger T.E."/>
            <person name="Schmutz J."/>
        </authorList>
    </citation>
    <scope>NUCLEOTIDE SEQUENCE</scope>
    <source>
        <strain evidence="7">AP13</strain>
    </source>
</reference>
<evidence type="ECO:0000256" key="6">
    <source>
        <dbReference type="RuleBase" id="RU003690"/>
    </source>
</evidence>
<gene>
    <name evidence="7" type="ORF">PVAP13_5KG166400</name>
</gene>
<evidence type="ECO:0000256" key="4">
    <source>
        <dbReference type="ARBA" id="ARBA00023295"/>
    </source>
</evidence>
<comment type="caution">
    <text evidence="7">The sequence shown here is derived from an EMBL/GenBank/DDBJ whole genome shotgun (WGS) entry which is preliminary data.</text>
</comment>
<dbReference type="Proteomes" id="UP000823388">
    <property type="component" value="Chromosome 5K"/>
</dbReference>
<keyword evidence="8" id="KW-1185">Reference proteome</keyword>
<comment type="subunit">
    <text evidence="5">Homo- and heterodimer.</text>
</comment>
<dbReference type="EMBL" id="CM029045">
    <property type="protein sequence ID" value="KAG2596508.1"/>
    <property type="molecule type" value="Genomic_DNA"/>
</dbReference>
<evidence type="ECO:0000313" key="8">
    <source>
        <dbReference type="Proteomes" id="UP000823388"/>
    </source>
</evidence>
<evidence type="ECO:0000256" key="1">
    <source>
        <dbReference type="ARBA" id="ARBA00010838"/>
    </source>
</evidence>
<evidence type="ECO:0000256" key="2">
    <source>
        <dbReference type="ARBA" id="ARBA00022801"/>
    </source>
</evidence>
<dbReference type="InterPro" id="IPR017853">
    <property type="entry name" value="GH"/>
</dbReference>
<keyword evidence="2" id="KW-0378">Hydrolase</keyword>
<dbReference type="GO" id="GO:0008422">
    <property type="term" value="F:beta-glucosidase activity"/>
    <property type="evidence" value="ECO:0007669"/>
    <property type="project" value="UniProtKB-ARBA"/>
</dbReference>
<dbReference type="GO" id="GO:0005975">
    <property type="term" value="P:carbohydrate metabolic process"/>
    <property type="evidence" value="ECO:0007669"/>
    <property type="project" value="InterPro"/>
</dbReference>
<dbReference type="AlphaFoldDB" id="A0A8T0SHM7"/>
<dbReference type="Pfam" id="PF00232">
    <property type="entry name" value="Glyco_hydro_1"/>
    <property type="match status" value="2"/>
</dbReference>
<dbReference type="InterPro" id="IPR001360">
    <property type="entry name" value="Glyco_hydro_1"/>
</dbReference>
<dbReference type="Gene3D" id="3.20.20.80">
    <property type="entry name" value="Glycosidases"/>
    <property type="match status" value="2"/>
</dbReference>
<evidence type="ECO:0000313" key="7">
    <source>
        <dbReference type="EMBL" id="KAG2596508.1"/>
    </source>
</evidence>
<dbReference type="PRINTS" id="PR00131">
    <property type="entry name" value="GLHYDRLASE1"/>
</dbReference>
<keyword evidence="3" id="KW-1015">Disulfide bond</keyword>
<dbReference type="SUPFAM" id="SSF51445">
    <property type="entry name" value="(Trans)glycosidases"/>
    <property type="match status" value="1"/>
</dbReference>
<dbReference type="PANTHER" id="PTHR10353:SF290">
    <property type="entry name" value="4-HYDROXY-7-METHOXY-3-OXO-3,4-DIHYDRO-2H-1,4-BENZOXAZIN-2-YL GLUCOSIDEBETA-D-GLUCOSIDASE"/>
    <property type="match status" value="1"/>
</dbReference>
<sequence>MPHSKRQALDFAPPERREQMARLLPRVAMLLVAAAAAAVEAVGSAAPAGSGELGGGLSRDDFPGGFVFGAGTSAYRWEGAAAEDGRAPSIWDTFAHTAGHHTGDGDVAANGYHKYKEDAKLMKETGLDAFRFSISWPRLIPNGRGEVNPKGLEYYNNLINELLDHGIEPHATLFQYDLPQVLEDEYNGWLNPQIIDDFTAYSDVCFREFGDRVTNWTTLNEPNAAALLGYDVGSAPPGRCSEPFGNCPNGNSVTEPYIVGHHSLLAHSSAVSLYRKKYQEKQHGVIGINIFIYDFVPLTNSKEDTAATERAMAFYTGWFLDPLYHGDYPDIMKKNAGSKLPKFSNNQSEQLINSVDFLGVNYYSIMYVKDDPQAASSNERDFLADISVKTTCYPMNQGVIFDDGPRVEFLSEHLTSLADSVRNGSNTKGYFVWSLMDLYELLGDSTYGLYYVDFADKELRRYPRRSAIWYADFLKGRRAAMPGRSSDSSLAVARRSSDSSVAVTRGLGSTGSKTGSFWSILDALVISNSV</sequence>
<organism evidence="7 8">
    <name type="scientific">Panicum virgatum</name>
    <name type="common">Blackwell switchgrass</name>
    <dbReference type="NCBI Taxonomy" id="38727"/>
    <lineage>
        <taxon>Eukaryota</taxon>
        <taxon>Viridiplantae</taxon>
        <taxon>Streptophyta</taxon>
        <taxon>Embryophyta</taxon>
        <taxon>Tracheophyta</taxon>
        <taxon>Spermatophyta</taxon>
        <taxon>Magnoliopsida</taxon>
        <taxon>Liliopsida</taxon>
        <taxon>Poales</taxon>
        <taxon>Poaceae</taxon>
        <taxon>PACMAD clade</taxon>
        <taxon>Panicoideae</taxon>
        <taxon>Panicodae</taxon>
        <taxon>Paniceae</taxon>
        <taxon>Panicinae</taxon>
        <taxon>Panicum</taxon>
        <taxon>Panicum sect. Hiantes</taxon>
    </lineage>
</organism>
<dbReference type="FunFam" id="3.20.20.80:FF:000041">
    <property type="entry name" value="Beta-glucosidase 7"/>
    <property type="match status" value="1"/>
</dbReference>